<dbReference type="AlphaFoldDB" id="A0A4V1KI99"/>
<organism evidence="2 3">
    <name type="scientific">Hansschlegelia zhihuaiae</name>
    <dbReference type="NCBI Taxonomy" id="405005"/>
    <lineage>
        <taxon>Bacteria</taxon>
        <taxon>Pseudomonadati</taxon>
        <taxon>Pseudomonadota</taxon>
        <taxon>Alphaproteobacteria</taxon>
        <taxon>Hyphomicrobiales</taxon>
        <taxon>Methylopilaceae</taxon>
        <taxon>Hansschlegelia</taxon>
    </lineage>
</organism>
<evidence type="ECO:0000256" key="1">
    <source>
        <dbReference type="SAM" id="MobiDB-lite"/>
    </source>
</evidence>
<gene>
    <name evidence="2" type="ORF">EK403_17625</name>
</gene>
<dbReference type="Proteomes" id="UP000289708">
    <property type="component" value="Unassembled WGS sequence"/>
</dbReference>
<comment type="caution">
    <text evidence="2">The sequence shown here is derived from an EMBL/GenBank/DDBJ whole genome shotgun (WGS) entry which is preliminary data.</text>
</comment>
<dbReference type="EMBL" id="RYFI01000019">
    <property type="protein sequence ID" value="RXF69952.1"/>
    <property type="molecule type" value="Genomic_DNA"/>
</dbReference>
<dbReference type="RefSeq" id="WP_128778781.1">
    <property type="nucleotide sequence ID" value="NZ_RYFI01000019.1"/>
</dbReference>
<accession>A0A4V1KI99</accession>
<proteinExistence type="predicted"/>
<evidence type="ECO:0000313" key="2">
    <source>
        <dbReference type="EMBL" id="RXF69952.1"/>
    </source>
</evidence>
<name>A0A4V1KI99_9HYPH</name>
<protein>
    <submittedName>
        <fullName evidence="2">Uncharacterized protein</fullName>
    </submittedName>
</protein>
<feature type="region of interest" description="Disordered" evidence="1">
    <location>
        <begin position="205"/>
        <end position="224"/>
    </location>
</feature>
<sequence length="224" mass="25158">MRFLLSGYGYRSKVSDGSKSYRTLRGRMGALDESVEFRKNGISTGAPAFVLKAKTSKTSEYTSDNDVEIVLFDLKEHEVLDLAAKLVDYATFLHEQRPGHGYQGATDRVPAWASDAHRVEYERETARAFGRLLATTITYEKKVSYINGIMGYADGIVAALARRVRSAGIFEKLRQNNSPERPPSRDFGLWDEALSLAERLQGMVQPGAIERREERPPLRLVDPD</sequence>
<reference evidence="2 3" key="1">
    <citation type="submission" date="2018-12" db="EMBL/GenBank/DDBJ databases">
        <title>bacterium Hansschlegelia zhihuaiae S113.</title>
        <authorList>
            <person name="He J."/>
        </authorList>
    </citation>
    <scope>NUCLEOTIDE SEQUENCE [LARGE SCALE GENOMIC DNA]</scope>
    <source>
        <strain evidence="2 3">S 113</strain>
    </source>
</reference>
<feature type="compositionally biased region" description="Basic and acidic residues" evidence="1">
    <location>
        <begin position="209"/>
        <end position="224"/>
    </location>
</feature>
<keyword evidence="3" id="KW-1185">Reference proteome</keyword>
<evidence type="ECO:0000313" key="3">
    <source>
        <dbReference type="Proteomes" id="UP000289708"/>
    </source>
</evidence>